<dbReference type="GO" id="GO:0000977">
    <property type="term" value="F:RNA polymerase II transcription regulatory region sequence-specific DNA binding"/>
    <property type="evidence" value="ECO:0007669"/>
    <property type="project" value="TreeGrafter"/>
</dbReference>
<dbReference type="SMART" id="SM00355">
    <property type="entry name" value="ZnF_C2H2"/>
    <property type="match status" value="8"/>
</dbReference>
<dbReference type="Pfam" id="PF12171">
    <property type="entry name" value="zf-C2H2_jaz"/>
    <property type="match status" value="1"/>
</dbReference>
<sequence length="290" mass="33050">MVNCDRCDRYFRTISALHQHEQSSSAHNLCDECGIDFVTWTGLKGHWVQSRRHFYCQKCDEHFPTDAQLLAHAESEHYNCEPCRKMFKNQLGLKEHYRQSDAHYYCTPCNRLFGSASNLQAHLNSSTHRPKDVPCPFKGCGHAFVSRSALILHLESGSCRSGVDRDRINYEVCRLDTDNVITDPSRLLTGPAASQEVKYYATDAAWNGSAYECYFCHNTFRSLPALNEHLASPKHQNKIYVCPLSTCCIRFTTLSALCQHVESERCGVYKFRAVQNAMDSIVGQMGRLTF</sequence>
<dbReference type="InterPro" id="IPR022755">
    <property type="entry name" value="Znf_C2H2_jaz"/>
</dbReference>
<dbReference type="PROSITE" id="PS50157">
    <property type="entry name" value="ZINC_FINGER_C2H2_2"/>
    <property type="match status" value="3"/>
</dbReference>
<dbReference type="GO" id="GO:0008270">
    <property type="term" value="F:zinc ion binding"/>
    <property type="evidence" value="ECO:0007669"/>
    <property type="project" value="UniProtKB-KW"/>
</dbReference>
<keyword evidence="4" id="KW-0862">Zinc</keyword>
<dbReference type="InParanoid" id="A0A369JJB4"/>
<dbReference type="GO" id="GO:0000981">
    <property type="term" value="F:DNA-binding transcription factor activity, RNA polymerase II-specific"/>
    <property type="evidence" value="ECO:0007669"/>
    <property type="project" value="TreeGrafter"/>
</dbReference>
<proteinExistence type="predicted"/>
<evidence type="ECO:0000259" key="6">
    <source>
        <dbReference type="PROSITE" id="PS50157"/>
    </source>
</evidence>
<comment type="caution">
    <text evidence="7">The sequence shown here is derived from an EMBL/GenBank/DDBJ whole genome shotgun (WGS) entry which is preliminary data.</text>
</comment>
<dbReference type="OrthoDB" id="6077919at2759"/>
<keyword evidence="2" id="KW-0677">Repeat</keyword>
<dbReference type="Gene3D" id="3.30.160.60">
    <property type="entry name" value="Classic Zinc Finger"/>
    <property type="match status" value="3"/>
</dbReference>
<organism evidence="7 8">
    <name type="scientific">Hypsizygus marmoreus</name>
    <name type="common">White beech mushroom</name>
    <name type="synonym">Agaricus marmoreus</name>
    <dbReference type="NCBI Taxonomy" id="39966"/>
    <lineage>
        <taxon>Eukaryota</taxon>
        <taxon>Fungi</taxon>
        <taxon>Dikarya</taxon>
        <taxon>Basidiomycota</taxon>
        <taxon>Agaricomycotina</taxon>
        <taxon>Agaricomycetes</taxon>
        <taxon>Agaricomycetidae</taxon>
        <taxon>Agaricales</taxon>
        <taxon>Tricholomatineae</taxon>
        <taxon>Lyophyllaceae</taxon>
        <taxon>Hypsizygus</taxon>
    </lineage>
</organism>
<dbReference type="PANTHER" id="PTHR24409">
    <property type="entry name" value="ZINC FINGER PROTEIN 142"/>
    <property type="match status" value="1"/>
</dbReference>
<keyword evidence="3 5" id="KW-0863">Zinc-finger</keyword>
<dbReference type="EMBL" id="LUEZ02000080">
    <property type="protein sequence ID" value="RDB19494.1"/>
    <property type="molecule type" value="Genomic_DNA"/>
</dbReference>
<name>A0A369JJB4_HYPMA</name>
<dbReference type="Pfam" id="PF12874">
    <property type="entry name" value="zf-met"/>
    <property type="match status" value="2"/>
</dbReference>
<evidence type="ECO:0000313" key="8">
    <source>
        <dbReference type="Proteomes" id="UP000076154"/>
    </source>
</evidence>
<reference evidence="7" key="1">
    <citation type="submission" date="2018-04" db="EMBL/GenBank/DDBJ databases">
        <title>Whole genome sequencing of Hypsizygus marmoreus.</title>
        <authorList>
            <person name="Choi I.-G."/>
            <person name="Min B."/>
            <person name="Kim J.-G."/>
            <person name="Kim S."/>
            <person name="Oh Y.-L."/>
            <person name="Kong W.-S."/>
            <person name="Park H."/>
            <person name="Jeong J."/>
            <person name="Song E.-S."/>
        </authorList>
    </citation>
    <scope>NUCLEOTIDE SEQUENCE [LARGE SCALE GENOMIC DNA]</scope>
    <source>
        <strain evidence="7">51987-8</strain>
    </source>
</reference>
<dbReference type="PANTHER" id="PTHR24409:SF295">
    <property type="entry name" value="AZ2-RELATED"/>
    <property type="match status" value="1"/>
</dbReference>
<evidence type="ECO:0000313" key="7">
    <source>
        <dbReference type="EMBL" id="RDB19494.1"/>
    </source>
</evidence>
<dbReference type="InterPro" id="IPR013087">
    <property type="entry name" value="Znf_C2H2_type"/>
</dbReference>
<dbReference type="PROSITE" id="PS00028">
    <property type="entry name" value="ZINC_FINGER_C2H2_1"/>
    <property type="match status" value="1"/>
</dbReference>
<feature type="domain" description="C2H2-type" evidence="6">
    <location>
        <begin position="2"/>
        <end position="27"/>
    </location>
</feature>
<evidence type="ECO:0000256" key="3">
    <source>
        <dbReference type="ARBA" id="ARBA00022771"/>
    </source>
</evidence>
<keyword evidence="1" id="KW-0479">Metal-binding</keyword>
<protein>
    <recommendedName>
        <fullName evidence="6">C2H2-type domain-containing protein</fullName>
    </recommendedName>
</protein>
<dbReference type="GO" id="GO:0005634">
    <property type="term" value="C:nucleus"/>
    <property type="evidence" value="ECO:0007669"/>
    <property type="project" value="TreeGrafter"/>
</dbReference>
<feature type="domain" description="C2H2-type" evidence="6">
    <location>
        <begin position="78"/>
        <end position="108"/>
    </location>
</feature>
<dbReference type="STRING" id="39966.A0A369JJB4"/>
<keyword evidence="8" id="KW-1185">Reference proteome</keyword>
<dbReference type="Proteomes" id="UP000076154">
    <property type="component" value="Unassembled WGS sequence"/>
</dbReference>
<gene>
    <name evidence="7" type="ORF">Hypma_013457</name>
</gene>
<dbReference type="InterPro" id="IPR036236">
    <property type="entry name" value="Znf_C2H2_sf"/>
</dbReference>
<accession>A0A369JJB4</accession>
<feature type="domain" description="C2H2-type" evidence="6">
    <location>
        <begin position="54"/>
        <end position="77"/>
    </location>
</feature>
<evidence type="ECO:0000256" key="1">
    <source>
        <dbReference type="ARBA" id="ARBA00022723"/>
    </source>
</evidence>
<evidence type="ECO:0000256" key="2">
    <source>
        <dbReference type="ARBA" id="ARBA00022737"/>
    </source>
</evidence>
<evidence type="ECO:0000256" key="4">
    <source>
        <dbReference type="ARBA" id="ARBA00022833"/>
    </source>
</evidence>
<dbReference type="AlphaFoldDB" id="A0A369JJB4"/>
<dbReference type="SUPFAM" id="SSF57667">
    <property type="entry name" value="beta-beta-alpha zinc fingers"/>
    <property type="match status" value="3"/>
</dbReference>
<evidence type="ECO:0000256" key="5">
    <source>
        <dbReference type="PROSITE-ProRule" id="PRU00042"/>
    </source>
</evidence>